<evidence type="ECO:0000256" key="1">
    <source>
        <dbReference type="ARBA" id="ARBA00004141"/>
    </source>
</evidence>
<dbReference type="RefSeq" id="WP_258731716.1">
    <property type="nucleotide sequence ID" value="NZ_JANTHY010000002.1"/>
</dbReference>
<dbReference type="EMBL" id="JANTHZ010000002">
    <property type="protein sequence ID" value="MCS0494685.1"/>
    <property type="molecule type" value="Genomic_DNA"/>
</dbReference>
<gene>
    <name evidence="6" type="ORF">NVS89_06205</name>
</gene>
<keyword evidence="2 5" id="KW-0812">Transmembrane</keyword>
<dbReference type="InterPro" id="IPR059112">
    <property type="entry name" value="CysZ/EI24"/>
</dbReference>
<feature type="transmembrane region" description="Helical" evidence="5">
    <location>
        <begin position="20"/>
        <end position="41"/>
    </location>
</feature>
<dbReference type="NCBIfam" id="NF009407">
    <property type="entry name" value="PRK12768.1"/>
    <property type="match status" value="1"/>
</dbReference>
<feature type="transmembrane region" description="Helical" evidence="5">
    <location>
        <begin position="53"/>
        <end position="74"/>
    </location>
</feature>
<evidence type="ECO:0000313" key="7">
    <source>
        <dbReference type="Proteomes" id="UP001151088"/>
    </source>
</evidence>
<organism evidence="6 7">
    <name type="scientific">Ancylobacter mangrovi</name>
    <dbReference type="NCBI Taxonomy" id="2972472"/>
    <lineage>
        <taxon>Bacteria</taxon>
        <taxon>Pseudomonadati</taxon>
        <taxon>Pseudomonadota</taxon>
        <taxon>Alphaproteobacteria</taxon>
        <taxon>Hyphomicrobiales</taxon>
        <taxon>Xanthobacteraceae</taxon>
        <taxon>Ancylobacter</taxon>
    </lineage>
</organism>
<keyword evidence="7" id="KW-1185">Reference proteome</keyword>
<dbReference type="Pfam" id="PF07264">
    <property type="entry name" value="EI24"/>
    <property type="match status" value="1"/>
</dbReference>
<protein>
    <submittedName>
        <fullName evidence="6">Sulfate transporter family protein</fullName>
    </submittedName>
</protein>
<dbReference type="AlphaFoldDB" id="A0A9X2PEV8"/>
<feature type="transmembrane region" description="Helical" evidence="5">
    <location>
        <begin position="179"/>
        <end position="210"/>
    </location>
</feature>
<feature type="transmembrane region" description="Helical" evidence="5">
    <location>
        <begin position="119"/>
        <end position="147"/>
    </location>
</feature>
<evidence type="ECO:0000256" key="5">
    <source>
        <dbReference type="SAM" id="Phobius"/>
    </source>
</evidence>
<evidence type="ECO:0000256" key="3">
    <source>
        <dbReference type="ARBA" id="ARBA00022989"/>
    </source>
</evidence>
<evidence type="ECO:0000256" key="2">
    <source>
        <dbReference type="ARBA" id="ARBA00022692"/>
    </source>
</evidence>
<evidence type="ECO:0000313" key="6">
    <source>
        <dbReference type="EMBL" id="MCS0494685.1"/>
    </source>
</evidence>
<keyword evidence="3 5" id="KW-1133">Transmembrane helix</keyword>
<comment type="caution">
    <text evidence="6">The sequence shown here is derived from an EMBL/GenBank/DDBJ whole genome shotgun (WGS) entry which is preliminary data.</text>
</comment>
<evidence type="ECO:0000256" key="4">
    <source>
        <dbReference type="ARBA" id="ARBA00023136"/>
    </source>
</evidence>
<dbReference type="Proteomes" id="UP001151088">
    <property type="component" value="Unassembled WGS sequence"/>
</dbReference>
<name>A0A9X2PEV8_9HYPH</name>
<keyword evidence="4 5" id="KW-0472">Membrane</keyword>
<reference evidence="6" key="1">
    <citation type="submission" date="2022-08" db="EMBL/GenBank/DDBJ databases">
        <authorList>
            <person name="Li F."/>
        </authorList>
    </citation>
    <scope>NUCLEOTIDE SEQUENCE</scope>
    <source>
        <strain evidence="6">MQZ15Z-1</strain>
    </source>
</reference>
<sequence>MLQDAVRSFVQTFSREYRRFLWRSIILAVGLLVALGIGSYYALTYFVSLQWDWANVTLDILAAVGIFAGAVFLVPPVTSLIAGLFVDEVAEQVEANEFNDIQVGRALPAGRALVLSLRFFGLTLAVNLVALLLLLVPGVNIVVFYVANGYLLGREYFQLAALRFRTEDEAALVRRHHGLAVFAAGMIIALVVSVPILNLITPIFATIFMVRLHKRLTRSRSYAAARRGSSPANGTGPK</sequence>
<accession>A0A9X2PEV8</accession>
<proteinExistence type="predicted"/>
<comment type="subcellular location">
    <subcellularLocation>
        <location evidence="1">Membrane</location>
        <topology evidence="1">Multi-pass membrane protein</topology>
    </subcellularLocation>
</comment>